<accession>A0A6G0Z2R6</accession>
<evidence type="ECO:0000313" key="1">
    <source>
        <dbReference type="EMBL" id="KAF0764849.1"/>
    </source>
</evidence>
<keyword evidence="2" id="KW-1185">Reference proteome</keyword>
<organism evidence="1 2">
    <name type="scientific">Aphis craccivora</name>
    <name type="common">Cowpea aphid</name>
    <dbReference type="NCBI Taxonomy" id="307492"/>
    <lineage>
        <taxon>Eukaryota</taxon>
        <taxon>Metazoa</taxon>
        <taxon>Ecdysozoa</taxon>
        <taxon>Arthropoda</taxon>
        <taxon>Hexapoda</taxon>
        <taxon>Insecta</taxon>
        <taxon>Pterygota</taxon>
        <taxon>Neoptera</taxon>
        <taxon>Paraneoptera</taxon>
        <taxon>Hemiptera</taxon>
        <taxon>Sternorrhyncha</taxon>
        <taxon>Aphidomorpha</taxon>
        <taxon>Aphidoidea</taxon>
        <taxon>Aphididae</taxon>
        <taxon>Aphidini</taxon>
        <taxon>Aphis</taxon>
        <taxon>Aphis</taxon>
    </lineage>
</organism>
<protein>
    <submittedName>
        <fullName evidence="1">Uncharacterized protein</fullName>
    </submittedName>
</protein>
<comment type="caution">
    <text evidence="1">The sequence shown here is derived from an EMBL/GenBank/DDBJ whole genome shotgun (WGS) entry which is preliminary data.</text>
</comment>
<dbReference type="AlphaFoldDB" id="A0A6G0Z2R6"/>
<name>A0A6G0Z2R6_APHCR</name>
<dbReference type="EMBL" id="VUJU01001536">
    <property type="protein sequence ID" value="KAF0764849.1"/>
    <property type="molecule type" value="Genomic_DNA"/>
</dbReference>
<proteinExistence type="predicted"/>
<sequence>MSLKDELQEIAHYIKTEYPELNFENVSVSDSCVSNICMIIFKKDNDCNLKKLLVNVIKRKNSSLHKCIETMNCDDVANKSEINSKIIKCIENCNYMVNDFINYNYKTLNEICRHIKVTINNVNRRKVYRVSKKYLNLSSCLQVDNTDFTDSDSFCFNENSGNNNGTFENCILYFNHTEPELVQKDNVSPEHTIVSPQSDLSLMIRDPLLPSSTPILPENIVDGICICYTMQNNKGKTLCTKPPQECFL</sequence>
<reference evidence="1 2" key="1">
    <citation type="submission" date="2019-08" db="EMBL/GenBank/DDBJ databases">
        <title>Whole genome of Aphis craccivora.</title>
        <authorList>
            <person name="Voronova N.V."/>
            <person name="Shulinski R.S."/>
            <person name="Bandarenka Y.V."/>
            <person name="Zhorov D.G."/>
            <person name="Warner D."/>
        </authorList>
    </citation>
    <scope>NUCLEOTIDE SEQUENCE [LARGE SCALE GENOMIC DNA]</scope>
    <source>
        <strain evidence="1">180601</strain>
        <tissue evidence="1">Whole Body</tissue>
    </source>
</reference>
<gene>
    <name evidence="1" type="ORF">FWK35_00005509</name>
</gene>
<evidence type="ECO:0000313" key="2">
    <source>
        <dbReference type="Proteomes" id="UP000478052"/>
    </source>
</evidence>
<dbReference type="OrthoDB" id="6619368at2759"/>
<dbReference type="Proteomes" id="UP000478052">
    <property type="component" value="Unassembled WGS sequence"/>
</dbReference>